<sequence length="423" mass="49124">MKRKSKQKNQKSTSKSEKSKKSTSTSSQEEQNFTTTEEEDAASSTYSKKLKRNHNHDDDTATTLTGSETTAGTTIIINSRPSRSTTPDSSTSPSTHTSRRLNTPIIEVENPIDEQRCIMSNDHHNKWEEILVKQNKNIQEILVKQGKQIRVLYELQKSTNEKLTWVQNQLKSQPNKKDDIDLDQKVFMEGYSQLCRSFFPDNLWPNFNDYKVGLENWLNKNHPNYLKELGERKWTNLFTGQHHSMLLRKMKDLRGTYAATVRNSIFKELGLQIPNNRKKCNFINISEWKKSKRVKECYIKLYDDNENAIENIANLAFPTISRDDESYKGVYIYTVAVCDIILNPGYPDIECAKKPLERRLQKFKESLTNNGSIELSDSASVMQEEAPETMKKKKDEEEEGDVNAEDEEERDREQYFDALFEEN</sequence>
<name>A0A2I1GNH1_9GLOM</name>
<evidence type="ECO:0000256" key="1">
    <source>
        <dbReference type="SAM" id="MobiDB-lite"/>
    </source>
</evidence>
<dbReference type="VEuPathDB" id="FungiDB:FUN_020321"/>
<dbReference type="EMBL" id="LLXI01000601">
    <property type="protein sequence ID" value="PKY48094.1"/>
    <property type="molecule type" value="Genomic_DNA"/>
</dbReference>
<comment type="caution">
    <text evidence="2">The sequence shown here is derived from an EMBL/GenBank/DDBJ whole genome shotgun (WGS) entry which is preliminary data.</text>
</comment>
<feature type="compositionally biased region" description="Acidic residues" evidence="1">
    <location>
        <begin position="396"/>
        <end position="410"/>
    </location>
</feature>
<feature type="region of interest" description="Disordered" evidence="1">
    <location>
        <begin position="1"/>
        <end position="103"/>
    </location>
</feature>
<feature type="region of interest" description="Disordered" evidence="1">
    <location>
        <begin position="373"/>
        <end position="423"/>
    </location>
</feature>
<reference evidence="2 3" key="1">
    <citation type="submission" date="2015-10" db="EMBL/GenBank/DDBJ databases">
        <title>Genome analyses suggest a sexual origin of heterokaryosis in a supposedly ancient asexual fungus.</title>
        <authorList>
            <person name="Ropars J."/>
            <person name="Sedzielewska K."/>
            <person name="Noel J."/>
            <person name="Charron P."/>
            <person name="Farinelli L."/>
            <person name="Marton T."/>
            <person name="Kruger M."/>
            <person name="Pelin A."/>
            <person name="Brachmann A."/>
            <person name="Corradi N."/>
        </authorList>
    </citation>
    <scope>NUCLEOTIDE SEQUENCE [LARGE SCALE GENOMIC DNA]</scope>
    <source>
        <strain evidence="2 3">A4</strain>
    </source>
</reference>
<dbReference type="VEuPathDB" id="FungiDB:RhiirA1_457258"/>
<evidence type="ECO:0000313" key="3">
    <source>
        <dbReference type="Proteomes" id="UP000234323"/>
    </source>
</evidence>
<protein>
    <submittedName>
        <fullName evidence="2">Uncharacterized protein</fullName>
    </submittedName>
</protein>
<feature type="compositionally biased region" description="Low complexity" evidence="1">
    <location>
        <begin position="61"/>
        <end position="96"/>
    </location>
</feature>
<organism evidence="2 3">
    <name type="scientific">Rhizophagus irregularis</name>
    <dbReference type="NCBI Taxonomy" id="588596"/>
    <lineage>
        <taxon>Eukaryota</taxon>
        <taxon>Fungi</taxon>
        <taxon>Fungi incertae sedis</taxon>
        <taxon>Mucoromycota</taxon>
        <taxon>Glomeromycotina</taxon>
        <taxon>Glomeromycetes</taxon>
        <taxon>Glomerales</taxon>
        <taxon>Glomeraceae</taxon>
        <taxon>Rhizophagus</taxon>
    </lineage>
</organism>
<feature type="compositionally biased region" description="Low complexity" evidence="1">
    <location>
        <begin position="22"/>
        <end position="35"/>
    </location>
</feature>
<keyword evidence="3" id="KW-1185">Reference proteome</keyword>
<evidence type="ECO:0000313" key="2">
    <source>
        <dbReference type="EMBL" id="PKY48094.1"/>
    </source>
</evidence>
<dbReference type="VEuPathDB" id="FungiDB:RhiirFUN_026533"/>
<dbReference type="AlphaFoldDB" id="A0A2I1GNH1"/>
<gene>
    <name evidence="2" type="ORF">RhiirA4_463555</name>
</gene>
<accession>A0A2I1GNH1</accession>
<dbReference type="Proteomes" id="UP000234323">
    <property type="component" value="Unassembled WGS sequence"/>
</dbReference>
<proteinExistence type="predicted"/>